<evidence type="ECO:0000256" key="3">
    <source>
        <dbReference type="ARBA" id="ARBA00023187"/>
    </source>
</evidence>
<feature type="domain" description="RRM" evidence="6">
    <location>
        <begin position="32"/>
        <end position="111"/>
    </location>
</feature>
<dbReference type="Proteomes" id="UP000187203">
    <property type="component" value="Unassembled WGS sequence"/>
</dbReference>
<name>A0A1R3IK08_9ROSI</name>
<keyword evidence="8" id="KW-1185">Reference proteome</keyword>
<evidence type="ECO:0000256" key="1">
    <source>
        <dbReference type="ARBA" id="ARBA00022664"/>
    </source>
</evidence>
<gene>
    <name evidence="7" type="ORF">COLO4_22771</name>
</gene>
<protein>
    <recommendedName>
        <fullName evidence="6">RRM domain-containing protein</fullName>
    </recommendedName>
</protein>
<dbReference type="InterPro" id="IPR000504">
    <property type="entry name" value="RRM_dom"/>
</dbReference>
<evidence type="ECO:0000256" key="5">
    <source>
        <dbReference type="SAM" id="MobiDB-lite"/>
    </source>
</evidence>
<dbReference type="CDD" id="cd00590">
    <property type="entry name" value="RRM_SF"/>
    <property type="match status" value="1"/>
</dbReference>
<reference evidence="8" key="1">
    <citation type="submission" date="2013-09" db="EMBL/GenBank/DDBJ databases">
        <title>Corchorus olitorius genome sequencing.</title>
        <authorList>
            <person name="Alam M."/>
            <person name="Haque M.S."/>
            <person name="Islam M.S."/>
            <person name="Emdad E.M."/>
            <person name="Islam M.M."/>
            <person name="Ahmed B."/>
            <person name="Halim A."/>
            <person name="Hossen Q.M.M."/>
            <person name="Hossain M.Z."/>
            <person name="Ahmed R."/>
            <person name="Khan M.M."/>
            <person name="Islam R."/>
            <person name="Rashid M.M."/>
            <person name="Khan S.A."/>
            <person name="Rahman M.S."/>
            <person name="Alam M."/>
            <person name="Yahiya A.S."/>
            <person name="Khan M.S."/>
            <person name="Azam M.S."/>
            <person name="Haque T."/>
            <person name="Lashkar M.Z.H."/>
            <person name="Akhand A.I."/>
            <person name="Morshed G."/>
            <person name="Roy S."/>
            <person name="Uddin K.S."/>
            <person name="Rabeya T."/>
            <person name="Hossain A.S."/>
            <person name="Chowdhury A."/>
            <person name="Snigdha A.R."/>
            <person name="Mortoza M.S."/>
            <person name="Matin S.A."/>
            <person name="Hoque S.M.E."/>
            <person name="Islam M.K."/>
            <person name="Roy D.K."/>
            <person name="Haider R."/>
            <person name="Moosa M.M."/>
            <person name="Elias S.M."/>
            <person name="Hasan A.M."/>
            <person name="Jahan S."/>
            <person name="Shafiuddin M."/>
            <person name="Mahmood N."/>
            <person name="Shommy N.S."/>
        </authorList>
    </citation>
    <scope>NUCLEOTIDE SEQUENCE [LARGE SCALE GENOMIC DNA]</scope>
    <source>
        <strain evidence="8">cv. O-4</strain>
    </source>
</reference>
<evidence type="ECO:0000313" key="7">
    <source>
        <dbReference type="EMBL" id="OMO82890.1"/>
    </source>
</evidence>
<keyword evidence="3" id="KW-0508">mRNA splicing</keyword>
<dbReference type="PROSITE" id="PS50102">
    <property type="entry name" value="RRM"/>
    <property type="match status" value="1"/>
</dbReference>
<dbReference type="Gene3D" id="3.30.70.330">
    <property type="match status" value="1"/>
</dbReference>
<dbReference type="EMBL" id="AWUE01018060">
    <property type="protein sequence ID" value="OMO82890.1"/>
    <property type="molecule type" value="Genomic_DNA"/>
</dbReference>
<dbReference type="GO" id="GO:0008380">
    <property type="term" value="P:RNA splicing"/>
    <property type="evidence" value="ECO:0007669"/>
    <property type="project" value="UniProtKB-KW"/>
</dbReference>
<dbReference type="SUPFAM" id="SSF54928">
    <property type="entry name" value="RNA-binding domain, RBD"/>
    <property type="match status" value="1"/>
</dbReference>
<evidence type="ECO:0000256" key="4">
    <source>
        <dbReference type="PROSITE-ProRule" id="PRU00176"/>
    </source>
</evidence>
<dbReference type="GO" id="GO:0003723">
    <property type="term" value="F:RNA binding"/>
    <property type="evidence" value="ECO:0007669"/>
    <property type="project" value="UniProtKB-UniRule"/>
</dbReference>
<feature type="compositionally biased region" description="Basic and acidic residues" evidence="5">
    <location>
        <begin position="115"/>
        <end position="127"/>
    </location>
</feature>
<dbReference type="GO" id="GO:0005681">
    <property type="term" value="C:spliceosomal complex"/>
    <property type="evidence" value="ECO:0007669"/>
    <property type="project" value="UniProtKB-KW"/>
</dbReference>
<keyword evidence="1" id="KW-0507">mRNA processing</keyword>
<feature type="region of interest" description="Disordered" evidence="5">
    <location>
        <begin position="115"/>
        <end position="135"/>
    </location>
</feature>
<dbReference type="STRING" id="93759.A0A1R3IK08"/>
<dbReference type="AlphaFoldDB" id="A0A1R3IK08"/>
<organism evidence="7 8">
    <name type="scientific">Corchorus olitorius</name>
    <dbReference type="NCBI Taxonomy" id="93759"/>
    <lineage>
        <taxon>Eukaryota</taxon>
        <taxon>Viridiplantae</taxon>
        <taxon>Streptophyta</taxon>
        <taxon>Embryophyta</taxon>
        <taxon>Tracheophyta</taxon>
        <taxon>Spermatophyta</taxon>
        <taxon>Magnoliopsida</taxon>
        <taxon>eudicotyledons</taxon>
        <taxon>Gunneridae</taxon>
        <taxon>Pentapetalae</taxon>
        <taxon>rosids</taxon>
        <taxon>malvids</taxon>
        <taxon>Malvales</taxon>
        <taxon>Malvaceae</taxon>
        <taxon>Grewioideae</taxon>
        <taxon>Apeibeae</taxon>
        <taxon>Corchorus</taxon>
    </lineage>
</organism>
<keyword evidence="2" id="KW-0747">Spliceosome</keyword>
<proteinExistence type="predicted"/>
<dbReference type="GO" id="GO:0006397">
    <property type="term" value="P:mRNA processing"/>
    <property type="evidence" value="ECO:0007669"/>
    <property type="project" value="UniProtKB-KW"/>
</dbReference>
<sequence>MNGSRRVVGGSLRSGFGRGHNRGKVDWRSLLFSVFIENVRIDVRKAVLWERFGRFGRVVDVHILRSVRLGSIGSGFTFIRYKSEKDACRAIKEGSGMIFGGRKIVVSTTKDSRRSRFGVRRDSDARSPRSKSVPKAREFAFTNGRSFKEVVLGGLSKQTPNNGMLSRSAEASDDSGSFMDRNKLEIDGGGYNVGGEGKEVEHMLVSDMGSKSFVLLADIPENHSVVGKVRPGFSCNTIQNALCEDDISVIVCPFNEENLLLTFSSVDDMMLHLSNQKEFFNKWFFSLVSWKDFNDEREFSTWIRLEEVPLALSHVNFFRAMGDSWGSFGVCNGVPFSIRVSPESVSDCFFFAGNLSPSGNVSKSLDDIDYNVSSFPVLDIVLDSLEPIMGTKDINDEAAPLSREERSIREDSISASENVQNVYLLNASTRGMHVHFMDSYNGLDGGNMELGLDEGDRADVLDLVSLSPIVNKWIKSNKGKKGNESLAHRTKKKDKRKDKLCGHNAILEPIREKPKIVEGQSSKGTGVDCDADFDSEAHVDWLAAKQVGLFFKNQDSAIRGFKKSKDGAGS</sequence>
<evidence type="ECO:0000259" key="6">
    <source>
        <dbReference type="PROSITE" id="PS50102"/>
    </source>
</evidence>
<comment type="caution">
    <text evidence="7">The sequence shown here is derived from an EMBL/GenBank/DDBJ whole genome shotgun (WGS) entry which is preliminary data.</text>
</comment>
<dbReference type="InterPro" id="IPR012677">
    <property type="entry name" value="Nucleotide-bd_a/b_plait_sf"/>
</dbReference>
<dbReference type="PANTHER" id="PTHR23147">
    <property type="entry name" value="SERINE/ARGININE RICH SPLICING FACTOR"/>
    <property type="match status" value="1"/>
</dbReference>
<dbReference type="SMART" id="SM00360">
    <property type="entry name" value="RRM"/>
    <property type="match status" value="1"/>
</dbReference>
<dbReference type="InterPro" id="IPR035979">
    <property type="entry name" value="RBD_domain_sf"/>
</dbReference>
<dbReference type="OrthoDB" id="10462843at2759"/>
<evidence type="ECO:0000313" key="8">
    <source>
        <dbReference type="Proteomes" id="UP000187203"/>
    </source>
</evidence>
<feature type="region of interest" description="Disordered" evidence="5">
    <location>
        <begin position="158"/>
        <end position="179"/>
    </location>
</feature>
<keyword evidence="4" id="KW-0694">RNA-binding</keyword>
<evidence type="ECO:0000256" key="2">
    <source>
        <dbReference type="ARBA" id="ARBA00022728"/>
    </source>
</evidence>
<dbReference type="InterPro" id="IPR050907">
    <property type="entry name" value="SRSF"/>
</dbReference>
<accession>A0A1R3IK08</accession>
<dbReference type="Pfam" id="PF00076">
    <property type="entry name" value="RRM_1"/>
    <property type="match status" value="1"/>
</dbReference>